<dbReference type="EMBL" id="FZMP01000068">
    <property type="protein sequence ID" value="SNQ60095.1"/>
    <property type="molecule type" value="Genomic_DNA"/>
</dbReference>
<accession>A0A284VLF3</accession>
<feature type="region of interest" description="Disordered" evidence="1">
    <location>
        <begin position="1"/>
        <end position="21"/>
    </location>
</feature>
<keyword evidence="3" id="KW-1185">Reference proteome</keyword>
<reference evidence="3" key="1">
    <citation type="submission" date="2017-06" db="EMBL/GenBank/DDBJ databases">
        <authorList>
            <person name="Cremers G."/>
        </authorList>
    </citation>
    <scope>NUCLEOTIDE SEQUENCE [LARGE SCALE GENOMIC DNA]</scope>
</reference>
<protein>
    <submittedName>
        <fullName evidence="2">Uncharacterized protein</fullName>
    </submittedName>
</protein>
<organism evidence="2 3">
    <name type="scientific">Candidatus Methanoperedens nitratireducens</name>
    <dbReference type="NCBI Taxonomy" id="1392998"/>
    <lineage>
        <taxon>Archaea</taxon>
        <taxon>Methanobacteriati</taxon>
        <taxon>Methanobacteriota</taxon>
        <taxon>Stenosarchaea group</taxon>
        <taxon>Methanomicrobia</taxon>
        <taxon>Methanosarcinales</taxon>
        <taxon>ANME-2 cluster</taxon>
        <taxon>Candidatus Methanoperedentaceae</taxon>
        <taxon>Candidatus Methanoperedens</taxon>
    </lineage>
</organism>
<dbReference type="Proteomes" id="UP000218615">
    <property type="component" value="Unassembled WGS sequence"/>
</dbReference>
<sequence length="63" mass="6653">MNEQDAPAGSPEHENDTGFEAPDMSVAVVTVDILLPCTTEPFDGFKDREKLNGTGVTGITSSL</sequence>
<proteinExistence type="predicted"/>
<evidence type="ECO:0000313" key="2">
    <source>
        <dbReference type="EMBL" id="SNQ60095.1"/>
    </source>
</evidence>
<evidence type="ECO:0000313" key="3">
    <source>
        <dbReference type="Proteomes" id="UP000218615"/>
    </source>
</evidence>
<feature type="region of interest" description="Disordered" evidence="1">
    <location>
        <begin position="42"/>
        <end position="63"/>
    </location>
</feature>
<evidence type="ECO:0000256" key="1">
    <source>
        <dbReference type="SAM" id="MobiDB-lite"/>
    </source>
</evidence>
<gene>
    <name evidence="2" type="ORF">MNV_160016</name>
</gene>
<name>A0A284VLF3_9EURY</name>
<dbReference type="AlphaFoldDB" id="A0A284VLF3"/>